<evidence type="ECO:0000313" key="3">
    <source>
        <dbReference type="Proteomes" id="UP001603857"/>
    </source>
</evidence>
<name>A0ABD1MEB7_9FABA</name>
<dbReference type="Pfam" id="PF16450">
    <property type="entry name" value="Prot_ATP_ID_OB_C"/>
    <property type="match status" value="1"/>
</dbReference>
<dbReference type="Gene3D" id="2.40.50.140">
    <property type="entry name" value="Nucleic acid-binding proteins"/>
    <property type="match status" value="1"/>
</dbReference>
<proteinExistence type="predicted"/>
<dbReference type="EMBL" id="JBGMDY010000005">
    <property type="protein sequence ID" value="KAL2334140.1"/>
    <property type="molecule type" value="Genomic_DNA"/>
</dbReference>
<feature type="domain" description="Proteasomal ATPase second OB" evidence="1">
    <location>
        <begin position="2"/>
        <end position="52"/>
    </location>
</feature>
<dbReference type="InterPro" id="IPR012340">
    <property type="entry name" value="NA-bd_OB-fold"/>
</dbReference>
<accession>A0ABD1MEB7</accession>
<evidence type="ECO:0000259" key="1">
    <source>
        <dbReference type="Pfam" id="PF16450"/>
    </source>
</evidence>
<gene>
    <name evidence="2" type="ORF">Fmac_015353</name>
</gene>
<reference evidence="2 3" key="1">
    <citation type="submission" date="2024-08" db="EMBL/GenBank/DDBJ databases">
        <title>Insights into the chromosomal genome structure of Flemingia macrophylla.</title>
        <authorList>
            <person name="Ding Y."/>
            <person name="Zhao Y."/>
            <person name="Bi W."/>
            <person name="Wu M."/>
            <person name="Zhao G."/>
            <person name="Gong Y."/>
            <person name="Li W."/>
            <person name="Zhang P."/>
        </authorList>
    </citation>
    <scope>NUCLEOTIDE SEQUENCE [LARGE SCALE GENOMIC DNA]</scope>
    <source>
        <strain evidence="2">DYQJB</strain>
        <tissue evidence="2">Leaf</tissue>
    </source>
</reference>
<dbReference type="InterPro" id="IPR032501">
    <property type="entry name" value="Prot_ATP_ID_OB_2nd"/>
</dbReference>
<evidence type="ECO:0000313" key="2">
    <source>
        <dbReference type="EMBL" id="KAL2334140.1"/>
    </source>
</evidence>
<comment type="caution">
    <text evidence="2">The sequence shown here is derived from an EMBL/GenBank/DDBJ whole genome shotgun (WGS) entry which is preliminary data.</text>
</comment>
<organism evidence="2 3">
    <name type="scientific">Flemingia macrophylla</name>
    <dbReference type="NCBI Taxonomy" id="520843"/>
    <lineage>
        <taxon>Eukaryota</taxon>
        <taxon>Viridiplantae</taxon>
        <taxon>Streptophyta</taxon>
        <taxon>Embryophyta</taxon>
        <taxon>Tracheophyta</taxon>
        <taxon>Spermatophyta</taxon>
        <taxon>Magnoliopsida</taxon>
        <taxon>eudicotyledons</taxon>
        <taxon>Gunneridae</taxon>
        <taxon>Pentapetalae</taxon>
        <taxon>rosids</taxon>
        <taxon>fabids</taxon>
        <taxon>Fabales</taxon>
        <taxon>Fabaceae</taxon>
        <taxon>Papilionoideae</taxon>
        <taxon>50 kb inversion clade</taxon>
        <taxon>NPAAA clade</taxon>
        <taxon>indigoferoid/millettioid clade</taxon>
        <taxon>Phaseoleae</taxon>
        <taxon>Flemingia</taxon>
    </lineage>
</organism>
<keyword evidence="3" id="KW-1185">Reference proteome</keyword>
<protein>
    <recommendedName>
        <fullName evidence="1">Proteasomal ATPase second OB domain-containing protein</fullName>
    </recommendedName>
</protein>
<dbReference type="Proteomes" id="UP001603857">
    <property type="component" value="Unassembled WGS sequence"/>
</dbReference>
<dbReference type="AlphaFoldDB" id="A0ABD1MEB7"/>
<sequence length="92" mass="10231">MEMVDQSNDIVKSTTGSNYYVRILSTINHELLKPSASVAFHRHSNALIDVLPLEADSSISLLSQSEKPDVTYNVCIVKMNLSDEVDVEDYVS</sequence>